<keyword evidence="2" id="KW-1185">Reference proteome</keyword>
<organism evidence="1 2">
    <name type="scientific">Manihot esculenta</name>
    <name type="common">Cassava</name>
    <name type="synonym">Jatropha manihot</name>
    <dbReference type="NCBI Taxonomy" id="3983"/>
    <lineage>
        <taxon>Eukaryota</taxon>
        <taxon>Viridiplantae</taxon>
        <taxon>Streptophyta</taxon>
        <taxon>Embryophyta</taxon>
        <taxon>Tracheophyta</taxon>
        <taxon>Spermatophyta</taxon>
        <taxon>Magnoliopsida</taxon>
        <taxon>eudicotyledons</taxon>
        <taxon>Gunneridae</taxon>
        <taxon>Pentapetalae</taxon>
        <taxon>rosids</taxon>
        <taxon>fabids</taxon>
        <taxon>Malpighiales</taxon>
        <taxon>Euphorbiaceae</taxon>
        <taxon>Crotonoideae</taxon>
        <taxon>Manihoteae</taxon>
        <taxon>Manihot</taxon>
    </lineage>
</organism>
<protein>
    <submittedName>
        <fullName evidence="1">Uncharacterized protein</fullName>
    </submittedName>
</protein>
<reference evidence="2" key="1">
    <citation type="journal article" date="2016" name="Nat. Biotechnol.">
        <title>Sequencing wild and cultivated cassava and related species reveals extensive interspecific hybridization and genetic diversity.</title>
        <authorList>
            <person name="Bredeson J.V."/>
            <person name="Lyons J.B."/>
            <person name="Prochnik S.E."/>
            <person name="Wu G.A."/>
            <person name="Ha C.M."/>
            <person name="Edsinger-Gonzales E."/>
            <person name="Grimwood J."/>
            <person name="Schmutz J."/>
            <person name="Rabbi I.Y."/>
            <person name="Egesi C."/>
            <person name="Nauluvula P."/>
            <person name="Lebot V."/>
            <person name="Ndunguru J."/>
            <person name="Mkamilo G."/>
            <person name="Bart R.S."/>
            <person name="Setter T.L."/>
            <person name="Gleadow R.M."/>
            <person name="Kulakow P."/>
            <person name="Ferguson M.E."/>
            <person name="Rounsley S."/>
            <person name="Rokhsar D.S."/>
        </authorList>
    </citation>
    <scope>NUCLEOTIDE SEQUENCE [LARGE SCALE GENOMIC DNA]</scope>
    <source>
        <strain evidence="2">cv. AM560-2</strain>
    </source>
</reference>
<name>A0ACB7I030_MANES</name>
<comment type="caution">
    <text evidence="1">The sequence shown here is derived from an EMBL/GenBank/DDBJ whole genome shotgun (WGS) entry which is preliminary data.</text>
</comment>
<gene>
    <name evidence="1" type="ORF">MANES_03G084016v8</name>
</gene>
<evidence type="ECO:0000313" key="2">
    <source>
        <dbReference type="Proteomes" id="UP000091857"/>
    </source>
</evidence>
<sequence>MRFDRSRWVREMELHLLFLVCFDKSNWRTG</sequence>
<dbReference type="EMBL" id="CM004389">
    <property type="protein sequence ID" value="KAG8657840.1"/>
    <property type="molecule type" value="Genomic_DNA"/>
</dbReference>
<proteinExistence type="predicted"/>
<dbReference type="Proteomes" id="UP000091857">
    <property type="component" value="Chromosome 3"/>
</dbReference>
<evidence type="ECO:0000313" key="1">
    <source>
        <dbReference type="EMBL" id="KAG8657840.1"/>
    </source>
</evidence>
<accession>A0ACB7I030</accession>